<accession>A0ABP9KTW5</accession>
<proteinExistence type="predicted"/>
<protein>
    <submittedName>
        <fullName evidence="1">Uncharacterized protein</fullName>
    </submittedName>
</protein>
<keyword evidence="2" id="KW-1185">Reference proteome</keyword>
<reference evidence="2" key="1">
    <citation type="journal article" date="2019" name="Int. J. Syst. Evol. Microbiol.">
        <title>The Global Catalogue of Microorganisms (GCM) 10K type strain sequencing project: providing services to taxonomists for standard genome sequencing and annotation.</title>
        <authorList>
            <consortium name="The Broad Institute Genomics Platform"/>
            <consortium name="The Broad Institute Genome Sequencing Center for Infectious Disease"/>
            <person name="Wu L."/>
            <person name="Ma J."/>
        </authorList>
    </citation>
    <scope>NUCLEOTIDE SEQUENCE [LARGE SCALE GENOMIC DNA]</scope>
    <source>
        <strain evidence="2">JCM 18014</strain>
    </source>
</reference>
<dbReference type="EMBL" id="BAABHV010000036">
    <property type="protein sequence ID" value="GAA5063669.1"/>
    <property type="molecule type" value="Genomic_DNA"/>
</dbReference>
<dbReference type="Proteomes" id="UP001500518">
    <property type="component" value="Unassembled WGS sequence"/>
</dbReference>
<name>A0ABP9KTW5_9SPHN</name>
<sequence>MLPKDVTEHEPIFERELTTRRPAGGQILAVAIVQLDTSEWIINVQVSWKGNIWLDVCLWERRTLKRYKRLSRAIRHVILDYGYDEGHITVIPNKAGKNVNSF</sequence>
<evidence type="ECO:0000313" key="1">
    <source>
        <dbReference type="EMBL" id="GAA5063669.1"/>
    </source>
</evidence>
<gene>
    <name evidence="1" type="ORF">GCM10023208_34880</name>
</gene>
<organism evidence="1 2">
    <name type="scientific">Erythrobacter westpacificensis</name>
    <dbReference type="NCBI Taxonomy" id="1055231"/>
    <lineage>
        <taxon>Bacteria</taxon>
        <taxon>Pseudomonadati</taxon>
        <taxon>Pseudomonadota</taxon>
        <taxon>Alphaproteobacteria</taxon>
        <taxon>Sphingomonadales</taxon>
        <taxon>Erythrobacteraceae</taxon>
        <taxon>Erythrobacter/Porphyrobacter group</taxon>
        <taxon>Erythrobacter</taxon>
    </lineage>
</organism>
<evidence type="ECO:0000313" key="2">
    <source>
        <dbReference type="Proteomes" id="UP001500518"/>
    </source>
</evidence>
<comment type="caution">
    <text evidence="1">The sequence shown here is derived from an EMBL/GenBank/DDBJ whole genome shotgun (WGS) entry which is preliminary data.</text>
</comment>